<gene>
    <name evidence="2" type="ORF">AVDCRST_MAG02-1871</name>
</gene>
<dbReference type="EMBL" id="CADCVH010000066">
    <property type="protein sequence ID" value="CAA9459284.1"/>
    <property type="molecule type" value="Genomic_DNA"/>
</dbReference>
<name>A0A6J4R3V0_9ACTN</name>
<protein>
    <recommendedName>
        <fullName evidence="1">IrrE N-terminal-like domain-containing protein</fullName>
    </recommendedName>
</protein>
<organism evidence="2">
    <name type="scientific">uncultured Rubrobacteraceae bacterium</name>
    <dbReference type="NCBI Taxonomy" id="349277"/>
    <lineage>
        <taxon>Bacteria</taxon>
        <taxon>Bacillati</taxon>
        <taxon>Actinomycetota</taxon>
        <taxon>Rubrobacteria</taxon>
        <taxon>Rubrobacterales</taxon>
        <taxon>Rubrobacteraceae</taxon>
        <taxon>environmental samples</taxon>
    </lineage>
</organism>
<dbReference type="AlphaFoldDB" id="A0A6J4R3V0"/>
<proteinExistence type="predicted"/>
<evidence type="ECO:0000259" key="1">
    <source>
        <dbReference type="Pfam" id="PF06114"/>
    </source>
</evidence>
<dbReference type="Gene3D" id="1.10.10.2910">
    <property type="match status" value="1"/>
</dbReference>
<feature type="domain" description="IrrE N-terminal-like" evidence="1">
    <location>
        <begin position="21"/>
        <end position="54"/>
    </location>
</feature>
<sequence>MPVSEDDAELDRLFPDANGVYMSREKRIVLRSALSADGRARTLTHELAHHLLHRIRR</sequence>
<accession>A0A6J4R3V0</accession>
<dbReference type="Pfam" id="PF06114">
    <property type="entry name" value="Peptidase_M78"/>
    <property type="match status" value="1"/>
</dbReference>
<reference evidence="2" key="1">
    <citation type="submission" date="2020-02" db="EMBL/GenBank/DDBJ databases">
        <authorList>
            <person name="Meier V. D."/>
        </authorList>
    </citation>
    <scope>NUCLEOTIDE SEQUENCE</scope>
    <source>
        <strain evidence="2">AVDCRST_MAG02</strain>
    </source>
</reference>
<evidence type="ECO:0000313" key="2">
    <source>
        <dbReference type="EMBL" id="CAA9459284.1"/>
    </source>
</evidence>
<dbReference type="InterPro" id="IPR010359">
    <property type="entry name" value="IrrE_HExxH"/>
</dbReference>